<comment type="function">
    <text evidence="18">Catalyzes the epimerization of the S- and R-forms of NAD(P)HX, a damaged form of NAD(P)H that is a result of enzymatic or heat-dependent hydration. This is a prerequisite for the S-specific NAD(P)H-hydrate dehydratase to allow the repair of both epimers of NAD(P)HX.</text>
</comment>
<dbReference type="PROSITE" id="PS51385">
    <property type="entry name" value="YJEF_N"/>
    <property type="match status" value="1"/>
</dbReference>
<dbReference type="HAMAP" id="MF_01966">
    <property type="entry name" value="NADHX_epimerase"/>
    <property type="match status" value="1"/>
</dbReference>
<dbReference type="NCBIfam" id="TIGR00197">
    <property type="entry name" value="yjeF_nterm"/>
    <property type="match status" value="1"/>
</dbReference>
<comment type="caution">
    <text evidence="18">Lacks conserved residue(s) required for the propagation of feature annotation.</text>
</comment>
<comment type="function">
    <text evidence="14 19">Bifunctional enzyme that catalyzes the epimerization of the S- and R-forms of NAD(P)HX and the dehydration of the S-form of NAD(P)HX at the expense of ADP, which is converted to AMP. This allows the repair of both epimers of NAD(P)HX, a damaged form of NAD(P)H that is a result of enzymatic or heat-dependent hydration.</text>
</comment>
<evidence type="ECO:0000256" key="19">
    <source>
        <dbReference type="PIRNR" id="PIRNR017184"/>
    </source>
</evidence>
<feature type="binding site" evidence="17">
    <location>
        <position position="443"/>
    </location>
    <ligand>
        <name>(6S)-NADPHX</name>
        <dbReference type="ChEBI" id="CHEBI:64076"/>
    </ligand>
</feature>
<keyword evidence="11 18" id="KW-0413">Isomerase</keyword>
<dbReference type="GO" id="GO:0052856">
    <property type="term" value="F:NAD(P)HX epimerase activity"/>
    <property type="evidence" value="ECO:0007669"/>
    <property type="project" value="UniProtKB-UniRule"/>
</dbReference>
<comment type="caution">
    <text evidence="22">The sequence shown here is derived from an EMBL/GenBank/DDBJ whole genome shotgun (WGS) entry which is preliminary data.</text>
</comment>
<evidence type="ECO:0000256" key="11">
    <source>
        <dbReference type="ARBA" id="ARBA00023235"/>
    </source>
</evidence>
<keyword evidence="8 17" id="KW-0521">NADP</keyword>
<evidence type="ECO:0000256" key="12">
    <source>
        <dbReference type="ARBA" id="ARBA00023239"/>
    </source>
</evidence>
<comment type="catalytic activity">
    <reaction evidence="15 17 19">
        <text>(6S)-NADHX + ADP = AMP + phosphate + NADH + H(+)</text>
        <dbReference type="Rhea" id="RHEA:32223"/>
        <dbReference type="ChEBI" id="CHEBI:15378"/>
        <dbReference type="ChEBI" id="CHEBI:43474"/>
        <dbReference type="ChEBI" id="CHEBI:57945"/>
        <dbReference type="ChEBI" id="CHEBI:64074"/>
        <dbReference type="ChEBI" id="CHEBI:456215"/>
        <dbReference type="ChEBI" id="CHEBI:456216"/>
        <dbReference type="EC" id="4.2.1.136"/>
    </reaction>
</comment>
<dbReference type="GO" id="GO:0046496">
    <property type="term" value="P:nicotinamide nucleotide metabolic process"/>
    <property type="evidence" value="ECO:0007669"/>
    <property type="project" value="UniProtKB-UniRule"/>
</dbReference>
<feature type="binding site" evidence="17">
    <location>
        <position position="442"/>
    </location>
    <ligand>
        <name>AMP</name>
        <dbReference type="ChEBI" id="CHEBI:456215"/>
    </ligand>
</feature>
<keyword evidence="9 18" id="KW-0630">Potassium</keyword>
<dbReference type="Pfam" id="PF01256">
    <property type="entry name" value="Carb_kinase"/>
    <property type="match status" value="1"/>
</dbReference>
<evidence type="ECO:0000256" key="18">
    <source>
        <dbReference type="HAMAP-Rule" id="MF_01966"/>
    </source>
</evidence>
<keyword evidence="10 17" id="KW-0520">NAD</keyword>
<keyword evidence="6 17" id="KW-0547">Nucleotide-binding</keyword>
<dbReference type="Gene3D" id="3.40.50.10260">
    <property type="entry name" value="YjeF N-terminal domain"/>
    <property type="match status" value="1"/>
</dbReference>
<feature type="binding site" evidence="18">
    <location>
        <position position="127"/>
    </location>
    <ligand>
        <name>K(+)</name>
        <dbReference type="ChEBI" id="CHEBI:29103"/>
    </ligand>
</feature>
<dbReference type="EMBL" id="JAHVHU010000004">
    <property type="protein sequence ID" value="MBY5957128.1"/>
    <property type="molecule type" value="Genomic_DNA"/>
</dbReference>
<protein>
    <recommendedName>
        <fullName evidence="19">Bifunctional NAD(P)H-hydrate repair enzyme</fullName>
    </recommendedName>
    <alternativeName>
        <fullName evidence="19">Nicotinamide nucleotide repair protein</fullName>
    </alternativeName>
    <domain>
        <recommendedName>
            <fullName evidence="19">ADP-dependent (S)-NAD(P)H-hydrate dehydratase</fullName>
            <ecNumber evidence="19">4.2.1.136</ecNumber>
        </recommendedName>
        <alternativeName>
            <fullName evidence="19">ADP-dependent NAD(P)HX dehydratase</fullName>
        </alternativeName>
    </domain>
    <domain>
        <recommendedName>
            <fullName evidence="19">NAD(P)H-hydrate epimerase</fullName>
            <ecNumber evidence="19">5.1.99.6</ecNumber>
        </recommendedName>
    </domain>
</protein>
<evidence type="ECO:0000259" key="21">
    <source>
        <dbReference type="PROSITE" id="PS51385"/>
    </source>
</evidence>
<dbReference type="HAMAP" id="MF_01965">
    <property type="entry name" value="NADHX_dehydratase"/>
    <property type="match status" value="1"/>
</dbReference>
<evidence type="ECO:0000256" key="15">
    <source>
        <dbReference type="ARBA" id="ARBA00048238"/>
    </source>
</evidence>
<feature type="binding site" evidence="18">
    <location>
        <position position="60"/>
    </location>
    <ligand>
        <name>K(+)</name>
        <dbReference type="ChEBI" id="CHEBI:29103"/>
    </ligand>
</feature>
<dbReference type="PROSITE" id="PS51383">
    <property type="entry name" value="YJEF_C_3"/>
    <property type="match status" value="1"/>
</dbReference>
<dbReference type="Gene3D" id="3.40.1190.20">
    <property type="match status" value="1"/>
</dbReference>
<dbReference type="PROSITE" id="PS01050">
    <property type="entry name" value="YJEF_C_2"/>
    <property type="match status" value="1"/>
</dbReference>
<comment type="subunit">
    <text evidence="17">Homotetramer.</text>
</comment>
<keyword evidence="7 17" id="KW-0067">ATP-binding</keyword>
<evidence type="ECO:0000256" key="5">
    <source>
        <dbReference type="ARBA" id="ARBA00022723"/>
    </source>
</evidence>
<dbReference type="PANTHER" id="PTHR12592">
    <property type="entry name" value="ATP-DEPENDENT (S)-NAD(P)H-HYDRATE DEHYDRATASE FAMILY MEMBER"/>
    <property type="match status" value="1"/>
</dbReference>
<comment type="similarity">
    <text evidence="17">Belongs to the NnrD/CARKD family.</text>
</comment>
<dbReference type="GO" id="GO:0046872">
    <property type="term" value="F:metal ion binding"/>
    <property type="evidence" value="ECO:0007669"/>
    <property type="project" value="UniProtKB-UniRule"/>
</dbReference>
<dbReference type="AlphaFoldDB" id="A0A953HMA7"/>
<dbReference type="PIRSF" id="PIRSF017184">
    <property type="entry name" value="Nnr"/>
    <property type="match status" value="1"/>
</dbReference>
<comment type="cofactor">
    <cofactor evidence="18 19">
        <name>K(+)</name>
        <dbReference type="ChEBI" id="CHEBI:29103"/>
    </cofactor>
    <text evidence="18 19">Binds 1 potassium ion per subunit.</text>
</comment>
<feature type="binding site" evidence="17">
    <location>
        <position position="264"/>
    </location>
    <ligand>
        <name>(6S)-NADPHX</name>
        <dbReference type="ChEBI" id="CHEBI:64076"/>
    </ligand>
</feature>
<dbReference type="InterPro" id="IPR030677">
    <property type="entry name" value="Nnr"/>
</dbReference>
<name>A0A953HMA7_9BACT</name>
<dbReference type="EC" id="4.2.1.136" evidence="19"/>
<dbReference type="GO" id="GO:0110051">
    <property type="term" value="P:metabolite repair"/>
    <property type="evidence" value="ECO:0007669"/>
    <property type="project" value="TreeGrafter"/>
</dbReference>
<evidence type="ECO:0000313" key="23">
    <source>
        <dbReference type="Proteomes" id="UP000753961"/>
    </source>
</evidence>
<comment type="similarity">
    <text evidence="3 19">In the N-terminal section; belongs to the NnrE/AIBP family.</text>
</comment>
<dbReference type="GO" id="GO:0052855">
    <property type="term" value="F:ADP-dependent NAD(P)H-hydrate dehydratase activity"/>
    <property type="evidence" value="ECO:0007669"/>
    <property type="project" value="UniProtKB-UniRule"/>
</dbReference>
<evidence type="ECO:0000256" key="13">
    <source>
        <dbReference type="ARBA" id="ARBA00023268"/>
    </source>
</evidence>
<dbReference type="PANTHER" id="PTHR12592:SF0">
    <property type="entry name" value="ATP-DEPENDENT (S)-NAD(P)H-HYDRATE DEHYDRATASE"/>
    <property type="match status" value="1"/>
</dbReference>
<evidence type="ECO:0000256" key="14">
    <source>
        <dbReference type="ARBA" id="ARBA00025153"/>
    </source>
</evidence>
<dbReference type="InterPro" id="IPR017953">
    <property type="entry name" value="Carbohydrate_kinase_pred_CS"/>
</dbReference>
<keyword evidence="5 18" id="KW-0479">Metal-binding</keyword>
<reference evidence="22" key="1">
    <citation type="submission" date="2021-06" db="EMBL/GenBank/DDBJ databases">
        <title>44 bacteria genomes isolated from Dapeng, Shenzhen.</title>
        <authorList>
            <person name="Zheng W."/>
            <person name="Yu S."/>
            <person name="Huang Y."/>
        </authorList>
    </citation>
    <scope>NUCLEOTIDE SEQUENCE</scope>
    <source>
        <strain evidence="22">DP5N28-2</strain>
    </source>
</reference>
<evidence type="ECO:0000256" key="8">
    <source>
        <dbReference type="ARBA" id="ARBA00022857"/>
    </source>
</evidence>
<dbReference type="InterPro" id="IPR036652">
    <property type="entry name" value="YjeF_N_dom_sf"/>
</dbReference>
<feature type="binding site" evidence="18">
    <location>
        <position position="161"/>
    </location>
    <ligand>
        <name>(6S)-NADPHX</name>
        <dbReference type="ChEBI" id="CHEBI:64076"/>
    </ligand>
</feature>
<comment type="cofactor">
    <cofactor evidence="17">
        <name>Mg(2+)</name>
        <dbReference type="ChEBI" id="CHEBI:18420"/>
    </cofactor>
</comment>
<evidence type="ECO:0000313" key="22">
    <source>
        <dbReference type="EMBL" id="MBY5957128.1"/>
    </source>
</evidence>
<dbReference type="EC" id="5.1.99.6" evidence="19"/>
<dbReference type="InterPro" id="IPR004443">
    <property type="entry name" value="YjeF_N_dom"/>
</dbReference>
<comment type="similarity">
    <text evidence="18">Belongs to the NnrE/AIBP family.</text>
</comment>
<comment type="catalytic activity">
    <reaction evidence="1 18 19">
        <text>(6R)-NADHX = (6S)-NADHX</text>
        <dbReference type="Rhea" id="RHEA:32215"/>
        <dbReference type="ChEBI" id="CHEBI:64074"/>
        <dbReference type="ChEBI" id="CHEBI:64075"/>
        <dbReference type="EC" id="5.1.99.6"/>
    </reaction>
</comment>
<evidence type="ECO:0000256" key="1">
    <source>
        <dbReference type="ARBA" id="ARBA00000013"/>
    </source>
</evidence>
<evidence type="ECO:0000256" key="17">
    <source>
        <dbReference type="HAMAP-Rule" id="MF_01965"/>
    </source>
</evidence>
<feature type="binding site" evidence="18">
    <location>
        <begin position="59"/>
        <end position="63"/>
    </location>
    <ligand>
        <name>(6S)-NADPHX</name>
        <dbReference type="ChEBI" id="CHEBI:64076"/>
    </ligand>
</feature>
<evidence type="ECO:0000259" key="20">
    <source>
        <dbReference type="PROSITE" id="PS51383"/>
    </source>
</evidence>
<feature type="binding site" evidence="17">
    <location>
        <position position="378"/>
    </location>
    <ligand>
        <name>(6S)-NADPHX</name>
        <dbReference type="ChEBI" id="CHEBI:64076"/>
    </ligand>
</feature>
<dbReference type="SUPFAM" id="SSF64153">
    <property type="entry name" value="YjeF N-terminal domain-like"/>
    <property type="match status" value="1"/>
</dbReference>
<dbReference type="NCBIfam" id="TIGR00196">
    <property type="entry name" value="yjeF_cterm"/>
    <property type="match status" value="1"/>
</dbReference>
<dbReference type="CDD" id="cd01171">
    <property type="entry name" value="YXKO-related"/>
    <property type="match status" value="1"/>
</dbReference>
<feature type="binding site" evidence="18">
    <location>
        <position position="164"/>
    </location>
    <ligand>
        <name>K(+)</name>
        <dbReference type="ChEBI" id="CHEBI:29103"/>
    </ligand>
</feature>
<feature type="domain" description="YjeF C-terminal" evidence="20">
    <location>
        <begin position="229"/>
        <end position="502"/>
    </location>
</feature>
<feature type="binding site" evidence="17">
    <location>
        <position position="327"/>
    </location>
    <ligand>
        <name>(6S)-NADPHX</name>
        <dbReference type="ChEBI" id="CHEBI:64076"/>
    </ligand>
</feature>
<dbReference type="Pfam" id="PF03853">
    <property type="entry name" value="YjeF_N"/>
    <property type="match status" value="1"/>
</dbReference>
<keyword evidence="23" id="KW-1185">Reference proteome</keyword>
<dbReference type="Proteomes" id="UP000753961">
    <property type="component" value="Unassembled WGS sequence"/>
</dbReference>
<evidence type="ECO:0000256" key="2">
    <source>
        <dbReference type="ARBA" id="ARBA00000909"/>
    </source>
</evidence>
<sequence length="505" mass="55486">MKILNQEQMHWVDQQTMIDQRISSTELMERAVHELYKCIRSFTWFDPLSPVFVFAGSGNNGGDGIGLARLLAEEGVEVHLFYCDYSEPSADNLHMREHLPHRKYLTEKSITNPADFPTLDRKGLIIDALFGSGLNRPIEGVWRSVVESINTQHTNRVISIDIPSGMHPDKILENAVCIHADITLTIGQPKYSFFFPELGDIIGDWVVIDIKLSEAALEKCDTHMYYLDAPFIKGYGDLSRKRFSHKGTFGHALLINGSYGKMGAAILAARSCLRSGVGLLTCHVPRIGYPIMQISVPESMVSVDQHEFYFHTKIDVSGYDAIGIGSGIDHGNGVCEALLHVIQNTTVPLVLDADALNILAEHADWLGKLPRNSILTPHPGEFKRLFGSWINDAEKLDRQRNLSRQYGLFIVLKGANTSISCPDGQIYFNSTGNPGMATAGSGDTLTGIITGLCAQNMGTKSAVLMGVYIHGLAGDLAVKGQSQLSMVSSDITNHLGAAFYETFQT</sequence>
<gene>
    <name evidence="18" type="primary">nnrE</name>
    <name evidence="17" type="synonym">nnrD</name>
    <name evidence="22" type="ORF">KUV50_03200</name>
</gene>
<dbReference type="InterPro" id="IPR029056">
    <property type="entry name" value="Ribokinase-like"/>
</dbReference>
<evidence type="ECO:0000256" key="16">
    <source>
        <dbReference type="ARBA" id="ARBA00049209"/>
    </source>
</evidence>
<evidence type="ECO:0000256" key="7">
    <source>
        <dbReference type="ARBA" id="ARBA00022840"/>
    </source>
</evidence>
<feature type="binding site" evidence="17">
    <location>
        <begin position="413"/>
        <end position="417"/>
    </location>
    <ligand>
        <name>AMP</name>
        <dbReference type="ChEBI" id="CHEBI:456215"/>
    </ligand>
</feature>
<feature type="domain" description="YjeF N-terminal" evidence="21">
    <location>
        <begin position="9"/>
        <end position="218"/>
    </location>
</feature>
<proteinExistence type="inferred from homology"/>
<dbReference type="RefSeq" id="WP_222578651.1">
    <property type="nucleotide sequence ID" value="NZ_JAHVHU010000004.1"/>
</dbReference>
<evidence type="ECO:0000256" key="6">
    <source>
        <dbReference type="ARBA" id="ARBA00022741"/>
    </source>
</evidence>
<comment type="similarity">
    <text evidence="4 19">In the C-terminal section; belongs to the NnrD/CARKD family.</text>
</comment>
<dbReference type="SUPFAM" id="SSF53613">
    <property type="entry name" value="Ribokinase-like"/>
    <property type="match status" value="1"/>
</dbReference>
<keyword evidence="12 17" id="KW-0456">Lyase</keyword>
<accession>A0A953HMA7</accession>
<comment type="function">
    <text evidence="17">Catalyzes the dehydration of the S-form of NAD(P)HX at the expense of ADP, which is converted to AMP. Together with NAD(P)HX epimerase, which catalyzes the epimerization of the S- and R-forms, the enzyme allows the repair of both epimers of NAD(P)HX, a damaged form of NAD(P)H that is a result of enzymatic or heat-dependent hydration.</text>
</comment>
<keyword evidence="13" id="KW-0511">Multifunctional enzyme</keyword>
<evidence type="ECO:0000256" key="10">
    <source>
        <dbReference type="ARBA" id="ARBA00023027"/>
    </source>
</evidence>
<dbReference type="GO" id="GO:0005524">
    <property type="term" value="F:ATP binding"/>
    <property type="evidence" value="ECO:0007669"/>
    <property type="project" value="UniProtKB-UniRule"/>
</dbReference>
<evidence type="ECO:0000256" key="9">
    <source>
        <dbReference type="ARBA" id="ARBA00022958"/>
    </source>
</evidence>
<organism evidence="22 23">
    <name type="scientific">Membranihabitans marinus</name>
    <dbReference type="NCBI Taxonomy" id="1227546"/>
    <lineage>
        <taxon>Bacteria</taxon>
        <taxon>Pseudomonadati</taxon>
        <taxon>Bacteroidota</taxon>
        <taxon>Saprospiria</taxon>
        <taxon>Saprospirales</taxon>
        <taxon>Saprospiraceae</taxon>
        <taxon>Membranihabitans</taxon>
    </lineage>
</organism>
<feature type="binding site" evidence="18">
    <location>
        <begin position="131"/>
        <end position="137"/>
    </location>
    <ligand>
        <name>(6S)-NADPHX</name>
        <dbReference type="ChEBI" id="CHEBI:64076"/>
    </ligand>
</feature>
<dbReference type="InterPro" id="IPR000631">
    <property type="entry name" value="CARKD"/>
</dbReference>
<evidence type="ECO:0000256" key="4">
    <source>
        <dbReference type="ARBA" id="ARBA00009524"/>
    </source>
</evidence>
<comment type="catalytic activity">
    <reaction evidence="16 17 19">
        <text>(6S)-NADPHX + ADP = AMP + phosphate + NADPH + H(+)</text>
        <dbReference type="Rhea" id="RHEA:32235"/>
        <dbReference type="ChEBI" id="CHEBI:15378"/>
        <dbReference type="ChEBI" id="CHEBI:43474"/>
        <dbReference type="ChEBI" id="CHEBI:57783"/>
        <dbReference type="ChEBI" id="CHEBI:64076"/>
        <dbReference type="ChEBI" id="CHEBI:456215"/>
        <dbReference type="ChEBI" id="CHEBI:456216"/>
        <dbReference type="EC" id="4.2.1.136"/>
    </reaction>
</comment>
<comment type="catalytic activity">
    <reaction evidence="2 18 19">
        <text>(6R)-NADPHX = (6S)-NADPHX</text>
        <dbReference type="Rhea" id="RHEA:32227"/>
        <dbReference type="ChEBI" id="CHEBI:64076"/>
        <dbReference type="ChEBI" id="CHEBI:64077"/>
        <dbReference type="EC" id="5.1.99.6"/>
    </reaction>
</comment>
<evidence type="ECO:0000256" key="3">
    <source>
        <dbReference type="ARBA" id="ARBA00006001"/>
    </source>
</evidence>